<dbReference type="RefSeq" id="WP_270513191.1">
    <property type="nucleotide sequence ID" value="NZ_JAQDDA010000006.1"/>
</dbReference>
<comment type="caution">
    <text evidence="4">The sequence shown here is derived from an EMBL/GenBank/DDBJ whole genome shotgun (WGS) entry which is preliminary data.</text>
</comment>
<keyword evidence="1" id="KW-0677">Repeat</keyword>
<evidence type="ECO:0000313" key="5">
    <source>
        <dbReference type="Proteomes" id="UP001211006"/>
    </source>
</evidence>
<dbReference type="Proteomes" id="UP001211006">
    <property type="component" value="Unassembled WGS sequence"/>
</dbReference>
<name>A0AAW6C953_FLAPL</name>
<feature type="domain" description="SLH" evidence="3">
    <location>
        <begin position="94"/>
        <end position="157"/>
    </location>
</feature>
<reference evidence="4" key="1">
    <citation type="submission" date="2023-01" db="EMBL/GenBank/DDBJ databases">
        <title>Human gut microbiome strain richness.</title>
        <authorList>
            <person name="Chen-Liaw A."/>
        </authorList>
    </citation>
    <scope>NUCLEOTIDE SEQUENCE</scope>
    <source>
        <strain evidence="4">2225st1_A6_2225SCRN_200828</strain>
    </source>
</reference>
<dbReference type="InterPro" id="IPR001119">
    <property type="entry name" value="SLH_dom"/>
</dbReference>
<dbReference type="Pfam" id="PF00395">
    <property type="entry name" value="SLH"/>
    <property type="match status" value="2"/>
</dbReference>
<dbReference type="InterPro" id="IPR042229">
    <property type="entry name" value="Listeria/Bacterioides_rpt_sf"/>
</dbReference>
<dbReference type="PROSITE" id="PS51272">
    <property type="entry name" value="SLH"/>
    <property type="match status" value="2"/>
</dbReference>
<sequence length="1362" mass="145081">MRNLKRALSLALAAIMLIGMMVVSASAAGFDDFSDKDEIVNKDAVSMLTILGVINGKEDGSFFDPAGNVTRAEMAKMIATVLNQGADVDGLYVGMNTGLTDVKGHWAESYINYCYSLGIIAGRGNGKFDPAATVTGNEAAKMLLVAAGYDAQLEGLTGNDWAIKTASLASTLGIFDDLTAPTGDPLTRDNAALLIYNALDIEMIQKYENGYAIAFEDHRTLLSTKYGVYKVEGVVTGNEWAQLEDTDSEDSLATGKTKMDHVKVYKSTTSNTVVGEYEEEKNPVIFNVSTPVDMLGQTVTMYVRKTTVLANSEVLGVYVNGNNNVVKTTADTQDTMKDFLKGTGLSVDGDTAYYVNYGVMKDEAAATKAMGFESGDRFNSVKGKTNGYGVELTAIDNDNDGEVEYVLYLQETLSQVIAKSDSKETTTLNTFNSNKAIDNEDIVTEADLAEGDLVLTVSYGGRYYVSEPQVITGQMESYAANKEKEQTITVGGTEYHPSYIQYKADTADNTYEFDVLKCDNGGVEFDSDYDFILDSNGNVIAYRPSEQGLYDYALVLDSGYEPGAFASDASGKIKVLLADGTEGVYTLNFSASAKNVGEQVADVLTTNSHTEKYSKNQGIQELKGFLGTSDSDNSATAPWKTPVETGNTGAFVNKNIDTTGTAGINDADYKDGRAAGYVIAYSLNDDNVLTIKSIVGSNDEVSVVTDVFNPADVKQQTMSSAYETGAARIRYNSNNSQITVDKNTVAFYYDNSTPSDITYGVAVGYNEMAHVDNNKIVSARFLDSKSTLASTVLFDAKGVAVEKDYAFVLSRSSVDSKYATLNVVLMDGTVTTLKITRNDYNSIFNTSDDFSIPYAYTTDGNGVSDLTKPNFSSDDNQASNLEIVRGYARQLRTGTVALYTDKTMTNLVTGTYGDGTFTYENNIWNVEDVDNSYEKAPVGSFSENVGREVVMVIDSDKNIVRAAYILSTLDGVYAANANITVQPAANSNITENQALTLSVTATAPGTLSYEWFKSADNSTNTPNDDTSLVNVAGYTGAKTNTLSVAANTLSAGSHYFYVKVTNTETGKIESVVVSNLATVTVGTYTAKTISYSTADAAKFAVYAGNSQTPLTEEDSRSGKQVTIPADATTVAIQNSDWNAGENYAFNGKNYEVDSDKCITVNVGDLSNGDTPISSSNFTRVYKATYEVPGAPYTSAAAPDAEFDATSVTAPAVPAAETGYQFLGWYDATNSKVYKPGATVTLGGSDVTLTAVYGSTVMEAGANDKSASDGLATAQFKFDISADISAKITKLTATASTVGGATLGGGKDTNSVAFASNEIALTFTSDGVDLSGAATGNTITFSITISYEAGGTLTPGDITYTYA</sequence>
<dbReference type="Gene3D" id="2.60.40.4270">
    <property type="entry name" value="Listeria-Bacteroides repeat domain"/>
    <property type="match status" value="1"/>
</dbReference>
<evidence type="ECO:0000259" key="3">
    <source>
        <dbReference type="PROSITE" id="PS51272"/>
    </source>
</evidence>
<dbReference type="EMBL" id="JAQLWO010000017">
    <property type="protein sequence ID" value="MDB7907334.1"/>
    <property type="molecule type" value="Genomic_DNA"/>
</dbReference>
<accession>A0AAW6C953</accession>
<protein>
    <submittedName>
        <fullName evidence="4">S-layer homology domain-containing protein</fullName>
    </submittedName>
</protein>
<evidence type="ECO:0000313" key="4">
    <source>
        <dbReference type="EMBL" id="MDB7907334.1"/>
    </source>
</evidence>
<gene>
    <name evidence="4" type="ORF">PND83_15225</name>
</gene>
<proteinExistence type="predicted"/>
<evidence type="ECO:0000256" key="1">
    <source>
        <dbReference type="ARBA" id="ARBA00022737"/>
    </source>
</evidence>
<feature type="domain" description="SLH" evidence="3">
    <location>
        <begin position="28"/>
        <end position="92"/>
    </location>
</feature>
<feature type="chain" id="PRO_5043678104" evidence="2">
    <location>
        <begin position="28"/>
        <end position="1362"/>
    </location>
</feature>
<keyword evidence="2" id="KW-0732">Signal</keyword>
<organism evidence="4 5">
    <name type="scientific">Flavonifractor plautii</name>
    <name type="common">Fusobacterium plautii</name>
    <dbReference type="NCBI Taxonomy" id="292800"/>
    <lineage>
        <taxon>Bacteria</taxon>
        <taxon>Bacillati</taxon>
        <taxon>Bacillota</taxon>
        <taxon>Clostridia</taxon>
        <taxon>Eubacteriales</taxon>
        <taxon>Oscillospiraceae</taxon>
        <taxon>Flavonifractor</taxon>
    </lineage>
</organism>
<feature type="signal peptide" evidence="2">
    <location>
        <begin position="1"/>
        <end position="27"/>
    </location>
</feature>
<evidence type="ECO:0000256" key="2">
    <source>
        <dbReference type="SAM" id="SignalP"/>
    </source>
</evidence>